<keyword evidence="7" id="KW-0472">Membrane</keyword>
<protein>
    <submittedName>
        <fullName evidence="8">Cytochrome P450</fullName>
    </submittedName>
</protein>
<evidence type="ECO:0000256" key="6">
    <source>
        <dbReference type="RuleBase" id="RU000461"/>
    </source>
</evidence>
<evidence type="ECO:0000256" key="1">
    <source>
        <dbReference type="ARBA" id="ARBA00001971"/>
    </source>
</evidence>
<keyword evidence="7" id="KW-0812">Transmembrane</keyword>
<dbReference type="InterPro" id="IPR036396">
    <property type="entry name" value="Cyt_P450_sf"/>
</dbReference>
<dbReference type="InterPro" id="IPR017972">
    <property type="entry name" value="Cyt_P450_CS"/>
</dbReference>
<dbReference type="InterPro" id="IPR050121">
    <property type="entry name" value="Cytochrome_P450_monoxygenase"/>
</dbReference>
<keyword evidence="3 5" id="KW-0479">Metal-binding</keyword>
<dbReference type="Pfam" id="PF00067">
    <property type="entry name" value="p450"/>
    <property type="match status" value="1"/>
</dbReference>
<comment type="caution">
    <text evidence="8">The sequence shown here is derived from an EMBL/GenBank/DDBJ whole genome shotgun (WGS) entry which is preliminary data.</text>
</comment>
<keyword evidence="6" id="KW-0560">Oxidoreductase</keyword>
<organism evidence="8 9">
    <name type="scientific">Lojkania enalia</name>
    <dbReference type="NCBI Taxonomy" id="147567"/>
    <lineage>
        <taxon>Eukaryota</taxon>
        <taxon>Fungi</taxon>
        <taxon>Dikarya</taxon>
        <taxon>Ascomycota</taxon>
        <taxon>Pezizomycotina</taxon>
        <taxon>Dothideomycetes</taxon>
        <taxon>Pleosporomycetidae</taxon>
        <taxon>Pleosporales</taxon>
        <taxon>Pleosporales incertae sedis</taxon>
        <taxon>Lojkania</taxon>
    </lineage>
</organism>
<keyword evidence="5 6" id="KW-0349">Heme</keyword>
<evidence type="ECO:0000313" key="9">
    <source>
        <dbReference type="Proteomes" id="UP000800093"/>
    </source>
</evidence>
<evidence type="ECO:0000256" key="4">
    <source>
        <dbReference type="ARBA" id="ARBA00023004"/>
    </source>
</evidence>
<evidence type="ECO:0000256" key="2">
    <source>
        <dbReference type="ARBA" id="ARBA00010617"/>
    </source>
</evidence>
<dbReference type="PRINTS" id="PR00385">
    <property type="entry name" value="P450"/>
</dbReference>
<keyword evidence="4 5" id="KW-0408">Iron</keyword>
<keyword evidence="6" id="KW-0503">Monooxygenase</keyword>
<dbReference type="InterPro" id="IPR001128">
    <property type="entry name" value="Cyt_P450"/>
</dbReference>
<sequence length="516" mass="58290">MALLSTLNVEATPSTVGIAVLATIFAAFLSRILYLQFVHPLSRFPGPWYATSFSIVGALISIKKKEPEFFMYLIRKYGTERPIRISPTMLMFPRPSALKDIYWDPKCNQKSGLYGTGALGPPHLFTTLDGEQHKTLRKALSNAPWTIGQLKNTWEQRFDDQVNLFVSIMKEHAVAGRTLCLSDKVAEFAADIMSMISFTDAFGCVKNQRDEKDILSNWRKGLDFFGFVGRFRFFRENIVKLPVVGLWFLPSISNDSGMGWLMCEADRQVSTREKQNAEKKFEGKPDFMQHCLDARYSDGSPLTPLQKRAHVTLLIQAGADTTGTALGSILRFIVLNKDAFARAREEIDEADKKGLLSSPIQYEETRQHLPFFVACIKEGLRLNPPATNLFARITPKGGKVIDGHFIPEGTEVTSHAYAMQRNKELYGADAEEFRPERWLESEKRNFEFEAAQFTFGVGPRVCLGKDIAVMELYKLLPEIVRRFDVQLVRPGKYVVAGGVAYNEDFMGKFVVRGKKC</sequence>
<evidence type="ECO:0000313" key="8">
    <source>
        <dbReference type="EMBL" id="KAF2260886.1"/>
    </source>
</evidence>
<keyword evidence="7" id="KW-1133">Transmembrane helix</keyword>
<name>A0A9P4K2V8_9PLEO</name>
<evidence type="ECO:0000256" key="7">
    <source>
        <dbReference type="SAM" id="Phobius"/>
    </source>
</evidence>
<dbReference type="SUPFAM" id="SSF48264">
    <property type="entry name" value="Cytochrome P450"/>
    <property type="match status" value="1"/>
</dbReference>
<dbReference type="AlphaFoldDB" id="A0A9P4K2V8"/>
<dbReference type="OrthoDB" id="3934656at2759"/>
<dbReference type="Proteomes" id="UP000800093">
    <property type="component" value="Unassembled WGS sequence"/>
</dbReference>
<evidence type="ECO:0000256" key="3">
    <source>
        <dbReference type="ARBA" id="ARBA00022723"/>
    </source>
</evidence>
<dbReference type="EMBL" id="ML986669">
    <property type="protein sequence ID" value="KAF2260886.1"/>
    <property type="molecule type" value="Genomic_DNA"/>
</dbReference>
<dbReference type="GO" id="GO:0005506">
    <property type="term" value="F:iron ion binding"/>
    <property type="evidence" value="ECO:0007669"/>
    <property type="project" value="InterPro"/>
</dbReference>
<feature type="binding site" description="axial binding residue" evidence="5">
    <location>
        <position position="462"/>
    </location>
    <ligand>
        <name>heme</name>
        <dbReference type="ChEBI" id="CHEBI:30413"/>
    </ligand>
    <ligandPart>
        <name>Fe</name>
        <dbReference type="ChEBI" id="CHEBI:18248"/>
    </ligandPart>
</feature>
<dbReference type="InterPro" id="IPR002401">
    <property type="entry name" value="Cyt_P450_E_grp-I"/>
</dbReference>
<reference evidence="9" key="1">
    <citation type="journal article" date="2020" name="Stud. Mycol.">
        <title>101 Dothideomycetes genomes: A test case for predicting lifestyles and emergence of pathogens.</title>
        <authorList>
            <person name="Haridas S."/>
            <person name="Albert R."/>
            <person name="Binder M."/>
            <person name="Bloem J."/>
            <person name="LaButti K."/>
            <person name="Salamov A."/>
            <person name="Andreopoulos B."/>
            <person name="Baker S."/>
            <person name="Barry K."/>
            <person name="Bills G."/>
            <person name="Bluhm B."/>
            <person name="Cannon C."/>
            <person name="Castanera R."/>
            <person name="Culley D."/>
            <person name="Daum C."/>
            <person name="Ezra D."/>
            <person name="Gonzalez J."/>
            <person name="Henrissat B."/>
            <person name="Kuo A."/>
            <person name="Liang C."/>
            <person name="Lipzen A."/>
            <person name="Lutzoni F."/>
            <person name="Magnuson J."/>
            <person name="Mondo S."/>
            <person name="Nolan M."/>
            <person name="Ohm R."/>
            <person name="Pangilinan J."/>
            <person name="Park H.-J."/>
            <person name="Ramirez L."/>
            <person name="Alfaro M."/>
            <person name="Sun H."/>
            <person name="Tritt A."/>
            <person name="Yoshinaga Y."/>
            <person name="Zwiers L.-H."/>
            <person name="Turgeon B."/>
            <person name="Goodwin S."/>
            <person name="Spatafora J."/>
            <person name="Crous P."/>
            <person name="Grigoriev I."/>
        </authorList>
    </citation>
    <scope>NUCLEOTIDE SEQUENCE [LARGE SCALE GENOMIC DNA]</scope>
    <source>
        <strain evidence="9">CBS 304.66</strain>
    </source>
</reference>
<dbReference type="Gene3D" id="1.10.630.10">
    <property type="entry name" value="Cytochrome P450"/>
    <property type="match status" value="1"/>
</dbReference>
<dbReference type="GO" id="GO:0020037">
    <property type="term" value="F:heme binding"/>
    <property type="evidence" value="ECO:0007669"/>
    <property type="project" value="InterPro"/>
</dbReference>
<dbReference type="PROSITE" id="PS00086">
    <property type="entry name" value="CYTOCHROME_P450"/>
    <property type="match status" value="1"/>
</dbReference>
<feature type="transmembrane region" description="Helical" evidence="7">
    <location>
        <begin position="12"/>
        <end position="34"/>
    </location>
</feature>
<dbReference type="GO" id="GO:0016705">
    <property type="term" value="F:oxidoreductase activity, acting on paired donors, with incorporation or reduction of molecular oxygen"/>
    <property type="evidence" value="ECO:0007669"/>
    <property type="project" value="InterPro"/>
</dbReference>
<comment type="similarity">
    <text evidence="2 6">Belongs to the cytochrome P450 family.</text>
</comment>
<dbReference type="PANTHER" id="PTHR24305:SF232">
    <property type="entry name" value="P450, PUTATIVE (EUROFUNG)-RELATED"/>
    <property type="match status" value="1"/>
</dbReference>
<proteinExistence type="inferred from homology"/>
<keyword evidence="9" id="KW-1185">Reference proteome</keyword>
<comment type="cofactor">
    <cofactor evidence="1 5">
        <name>heme</name>
        <dbReference type="ChEBI" id="CHEBI:30413"/>
    </cofactor>
</comment>
<evidence type="ECO:0000256" key="5">
    <source>
        <dbReference type="PIRSR" id="PIRSR602401-1"/>
    </source>
</evidence>
<dbReference type="PANTHER" id="PTHR24305">
    <property type="entry name" value="CYTOCHROME P450"/>
    <property type="match status" value="1"/>
</dbReference>
<dbReference type="PRINTS" id="PR00463">
    <property type="entry name" value="EP450I"/>
</dbReference>
<dbReference type="GO" id="GO:0004497">
    <property type="term" value="F:monooxygenase activity"/>
    <property type="evidence" value="ECO:0007669"/>
    <property type="project" value="UniProtKB-KW"/>
</dbReference>
<accession>A0A9P4K2V8</accession>
<gene>
    <name evidence="8" type="ORF">CC78DRAFT_547090</name>
</gene>